<feature type="non-terminal residue" evidence="1">
    <location>
        <position position="1"/>
    </location>
</feature>
<dbReference type="EMBL" id="JAMKFB020000001">
    <property type="protein sequence ID" value="KAL0204582.1"/>
    <property type="molecule type" value="Genomic_DNA"/>
</dbReference>
<dbReference type="Proteomes" id="UP001529510">
    <property type="component" value="Unassembled WGS sequence"/>
</dbReference>
<organism evidence="1 2">
    <name type="scientific">Cirrhinus mrigala</name>
    <name type="common">Mrigala</name>
    <dbReference type="NCBI Taxonomy" id="683832"/>
    <lineage>
        <taxon>Eukaryota</taxon>
        <taxon>Metazoa</taxon>
        <taxon>Chordata</taxon>
        <taxon>Craniata</taxon>
        <taxon>Vertebrata</taxon>
        <taxon>Euteleostomi</taxon>
        <taxon>Actinopterygii</taxon>
        <taxon>Neopterygii</taxon>
        <taxon>Teleostei</taxon>
        <taxon>Ostariophysi</taxon>
        <taxon>Cypriniformes</taxon>
        <taxon>Cyprinidae</taxon>
        <taxon>Labeoninae</taxon>
        <taxon>Labeonini</taxon>
        <taxon>Cirrhinus</taxon>
    </lineage>
</organism>
<proteinExistence type="predicted"/>
<accession>A0ABD0S3H2</accession>
<name>A0ABD0S3H2_CIRMR</name>
<comment type="caution">
    <text evidence="1">The sequence shown here is derived from an EMBL/GenBank/DDBJ whole genome shotgun (WGS) entry which is preliminary data.</text>
</comment>
<dbReference type="AlphaFoldDB" id="A0ABD0S3H2"/>
<gene>
    <name evidence="1" type="ORF">M9458_002600</name>
</gene>
<protein>
    <submittedName>
        <fullName evidence="1">Uncharacterized protein</fullName>
    </submittedName>
</protein>
<reference evidence="1 2" key="1">
    <citation type="submission" date="2024-05" db="EMBL/GenBank/DDBJ databases">
        <title>Genome sequencing and assembly of Indian major carp, Cirrhinus mrigala (Hamilton, 1822).</title>
        <authorList>
            <person name="Mohindra V."/>
            <person name="Chowdhury L.M."/>
            <person name="Lal K."/>
            <person name="Jena J.K."/>
        </authorList>
    </citation>
    <scope>NUCLEOTIDE SEQUENCE [LARGE SCALE GENOMIC DNA]</scope>
    <source>
        <strain evidence="1">CM1030</strain>
        <tissue evidence="1">Blood</tissue>
    </source>
</reference>
<keyword evidence="2" id="KW-1185">Reference proteome</keyword>
<sequence>ACELAGLEQQKASLQMELEQWRRIRQQTSMNPPAVDTERLQAQVKQLTHRLK</sequence>
<evidence type="ECO:0000313" key="1">
    <source>
        <dbReference type="EMBL" id="KAL0204582.1"/>
    </source>
</evidence>
<evidence type="ECO:0000313" key="2">
    <source>
        <dbReference type="Proteomes" id="UP001529510"/>
    </source>
</evidence>
<feature type="non-terminal residue" evidence="1">
    <location>
        <position position="52"/>
    </location>
</feature>